<evidence type="ECO:0000313" key="11">
    <source>
        <dbReference type="Proteomes" id="UP000006054"/>
    </source>
</evidence>
<evidence type="ECO:0000256" key="2">
    <source>
        <dbReference type="ARBA" id="ARBA00022475"/>
    </source>
</evidence>
<feature type="transmembrane region" description="Helical" evidence="9">
    <location>
        <begin position="264"/>
        <end position="284"/>
    </location>
</feature>
<dbReference type="InterPro" id="IPR000537">
    <property type="entry name" value="UbiA_prenyltransferase"/>
</dbReference>
<comment type="pathway">
    <text evidence="9">Porphyrin-containing compound metabolism; heme O biosynthesis; heme O from protoheme: step 1/1.</text>
</comment>
<feature type="transmembrane region" description="Helical" evidence="9">
    <location>
        <begin position="237"/>
        <end position="258"/>
    </location>
</feature>
<dbReference type="HOGENOM" id="CLU_029631_3_2_10"/>
<dbReference type="InterPro" id="IPR044878">
    <property type="entry name" value="UbiA_sf"/>
</dbReference>
<dbReference type="PROSITE" id="PS00943">
    <property type="entry name" value="UBIA"/>
    <property type="match status" value="1"/>
</dbReference>
<protein>
    <recommendedName>
        <fullName evidence="9">Protoheme IX farnesyltransferase</fullName>
        <ecNumber evidence="9">2.5.1.141</ecNumber>
    </recommendedName>
    <alternativeName>
        <fullName evidence="9">Heme B farnesyltransferase</fullName>
    </alternativeName>
    <alternativeName>
        <fullName evidence="9">Heme O synthase</fullName>
    </alternativeName>
</protein>
<comment type="function">
    <text evidence="9">Converts heme B (protoheme IX) to heme O by substitution of the vinyl group on carbon 2 of heme B porphyrin ring with a hydroxyethyl farnesyl side group.</text>
</comment>
<sequence>MLTKTDNLTLDIDLDLPETPTDTHNTDVVHAETSKLKAFFALLKVRLSALVVFSSAIGYALGVEEITDWRKFAIFCFSSFIITGSANTINQVIEKEYDKDMKRTKTRPLPTGVISQTEGIMFAIILGIIGGVLLITFVNALTAALGLFSLFLYAFVYTPSKRISSFSVFIGAFPGAFPPLIGWVASNGEITQFALILFAIQFIWQFPHFWAIAWLGNDDYVKAGFKMLPSGGKTLRTAIQILTYTMFLLPIGLMPYVYKMAGSTSAIIIFICGLLFLIPAWLLVKKGNDKSALILMFSSFFYLPIVQLALLFDKL</sequence>
<feature type="transmembrane region" description="Helical" evidence="9">
    <location>
        <begin position="72"/>
        <end position="93"/>
    </location>
</feature>
<comment type="subcellular location">
    <subcellularLocation>
        <location evidence="9">Cell inner membrane</location>
        <topology evidence="9">Multi-pass membrane protein</topology>
    </subcellularLocation>
    <subcellularLocation>
        <location evidence="1">Membrane</location>
        <topology evidence="1">Multi-pass membrane protein</topology>
    </subcellularLocation>
</comment>
<dbReference type="UniPathway" id="UPA00834">
    <property type="reaction ID" value="UER00712"/>
</dbReference>
<feature type="transmembrane region" description="Helical" evidence="9">
    <location>
        <begin position="120"/>
        <end position="153"/>
    </location>
</feature>
<feature type="transmembrane region" description="Helical" evidence="9">
    <location>
        <begin position="192"/>
        <end position="216"/>
    </location>
</feature>
<comment type="catalytic activity">
    <reaction evidence="8 9">
        <text>heme b + (2E,6E)-farnesyl diphosphate + H2O = Fe(II)-heme o + diphosphate</text>
        <dbReference type="Rhea" id="RHEA:28070"/>
        <dbReference type="ChEBI" id="CHEBI:15377"/>
        <dbReference type="ChEBI" id="CHEBI:33019"/>
        <dbReference type="ChEBI" id="CHEBI:60344"/>
        <dbReference type="ChEBI" id="CHEBI:60530"/>
        <dbReference type="ChEBI" id="CHEBI:175763"/>
        <dbReference type="EC" id="2.5.1.141"/>
    </reaction>
</comment>
<dbReference type="FunFam" id="1.10.357.140:FF:000006">
    <property type="entry name" value="Protoheme IX farnesyltransferase, mitochondrial"/>
    <property type="match status" value="1"/>
</dbReference>
<dbReference type="NCBIfam" id="TIGR01473">
    <property type="entry name" value="cyoE_ctaB"/>
    <property type="match status" value="1"/>
</dbReference>
<dbReference type="eggNOG" id="COG0109">
    <property type="taxonomic scope" value="Bacteria"/>
</dbReference>
<dbReference type="InterPro" id="IPR006369">
    <property type="entry name" value="Protohaem_IX_farnesylTrfase"/>
</dbReference>
<dbReference type="EC" id="2.5.1.141" evidence="9"/>
<dbReference type="Proteomes" id="UP000006054">
    <property type="component" value="Chromosome"/>
</dbReference>
<evidence type="ECO:0000256" key="6">
    <source>
        <dbReference type="ARBA" id="ARBA00023133"/>
    </source>
</evidence>
<dbReference type="Pfam" id="PF01040">
    <property type="entry name" value="UbiA"/>
    <property type="match status" value="1"/>
</dbReference>
<dbReference type="KEGG" id="fli:Fleli_1327"/>
<dbReference type="Gene3D" id="1.10.357.140">
    <property type="entry name" value="UbiA prenyltransferase"/>
    <property type="match status" value="1"/>
</dbReference>
<evidence type="ECO:0000256" key="5">
    <source>
        <dbReference type="ARBA" id="ARBA00022989"/>
    </source>
</evidence>
<keyword evidence="6 9" id="KW-0350">Heme biosynthesis</keyword>
<dbReference type="PANTHER" id="PTHR43448:SF2">
    <property type="entry name" value="PROTOHEME IX FARNESYLTRANSFERASE, MITOCHONDRIAL"/>
    <property type="match status" value="1"/>
</dbReference>
<dbReference type="GO" id="GO:0006784">
    <property type="term" value="P:heme A biosynthetic process"/>
    <property type="evidence" value="ECO:0007669"/>
    <property type="project" value="TreeGrafter"/>
</dbReference>
<keyword evidence="11" id="KW-1185">Reference proteome</keyword>
<keyword evidence="4 9" id="KW-0812">Transmembrane</keyword>
<evidence type="ECO:0000256" key="8">
    <source>
        <dbReference type="ARBA" id="ARBA00047690"/>
    </source>
</evidence>
<dbReference type="PANTHER" id="PTHR43448">
    <property type="entry name" value="PROTOHEME IX FARNESYLTRANSFERASE, MITOCHONDRIAL"/>
    <property type="match status" value="1"/>
</dbReference>
<dbReference type="OrthoDB" id="9814417at2"/>
<organism evidence="10 11">
    <name type="scientific">Bernardetia litoralis (strain ATCC 23117 / DSM 6794 / NBRC 15988 / NCIMB 1366 / Fx l1 / Sio-4)</name>
    <name type="common">Flexibacter litoralis</name>
    <dbReference type="NCBI Taxonomy" id="880071"/>
    <lineage>
        <taxon>Bacteria</taxon>
        <taxon>Pseudomonadati</taxon>
        <taxon>Bacteroidota</taxon>
        <taxon>Cytophagia</taxon>
        <taxon>Cytophagales</taxon>
        <taxon>Bernardetiaceae</taxon>
        <taxon>Bernardetia</taxon>
    </lineage>
</organism>
<accession>I4AIH4</accession>
<proteinExistence type="inferred from homology"/>
<dbReference type="GO" id="GO:0048034">
    <property type="term" value="P:heme O biosynthetic process"/>
    <property type="evidence" value="ECO:0007669"/>
    <property type="project" value="UniProtKB-UniRule"/>
</dbReference>
<keyword evidence="9" id="KW-0997">Cell inner membrane</keyword>
<dbReference type="EMBL" id="CP003345">
    <property type="protein sequence ID" value="AFM03759.1"/>
    <property type="molecule type" value="Genomic_DNA"/>
</dbReference>
<keyword evidence="3 9" id="KW-0808">Transferase</keyword>
<feature type="transmembrane region" description="Helical" evidence="9">
    <location>
        <begin position="38"/>
        <end position="60"/>
    </location>
</feature>
<dbReference type="PATRIC" id="fig|880071.3.peg.1302"/>
<dbReference type="AlphaFoldDB" id="I4AIH4"/>
<dbReference type="HAMAP" id="MF_00154">
    <property type="entry name" value="CyoE_CtaB"/>
    <property type="match status" value="1"/>
</dbReference>
<name>I4AIH4_BERLS</name>
<evidence type="ECO:0000256" key="3">
    <source>
        <dbReference type="ARBA" id="ARBA00022679"/>
    </source>
</evidence>
<dbReference type="STRING" id="880071.Fleli_1327"/>
<keyword evidence="2 9" id="KW-1003">Cell membrane</keyword>
<evidence type="ECO:0000256" key="1">
    <source>
        <dbReference type="ARBA" id="ARBA00004141"/>
    </source>
</evidence>
<dbReference type="InterPro" id="IPR030470">
    <property type="entry name" value="UbiA_prenylTrfase_CS"/>
</dbReference>
<dbReference type="RefSeq" id="WP_014797216.1">
    <property type="nucleotide sequence ID" value="NC_018018.1"/>
</dbReference>
<evidence type="ECO:0000313" key="10">
    <source>
        <dbReference type="EMBL" id="AFM03759.1"/>
    </source>
</evidence>
<feature type="transmembrane region" description="Helical" evidence="9">
    <location>
        <begin position="291"/>
        <end position="312"/>
    </location>
</feature>
<comment type="similarity">
    <text evidence="9">Belongs to the UbiA prenyltransferase family. Protoheme IX farnesyltransferase subfamily.</text>
</comment>
<reference evidence="11" key="1">
    <citation type="submission" date="2012-06" db="EMBL/GenBank/DDBJ databases">
        <title>The complete genome of Flexibacter litoralis DSM 6794.</title>
        <authorList>
            <person name="Lucas S."/>
            <person name="Copeland A."/>
            <person name="Lapidus A."/>
            <person name="Glavina del Rio T."/>
            <person name="Dalin E."/>
            <person name="Tice H."/>
            <person name="Bruce D."/>
            <person name="Goodwin L."/>
            <person name="Pitluck S."/>
            <person name="Peters L."/>
            <person name="Ovchinnikova G."/>
            <person name="Lu M."/>
            <person name="Kyrpides N."/>
            <person name="Mavromatis K."/>
            <person name="Ivanova N."/>
            <person name="Brettin T."/>
            <person name="Detter J.C."/>
            <person name="Han C."/>
            <person name="Larimer F."/>
            <person name="Land M."/>
            <person name="Hauser L."/>
            <person name="Markowitz V."/>
            <person name="Cheng J.-F."/>
            <person name="Hugenholtz P."/>
            <person name="Woyke T."/>
            <person name="Wu D."/>
            <person name="Spring S."/>
            <person name="Lang E."/>
            <person name="Kopitz M."/>
            <person name="Brambilla E."/>
            <person name="Klenk H.-P."/>
            <person name="Eisen J.A."/>
        </authorList>
    </citation>
    <scope>NUCLEOTIDE SEQUENCE [LARGE SCALE GENOMIC DNA]</scope>
    <source>
        <strain evidence="11">ATCC 23117 / DSM 6794 / NBRC 15988 / NCIMB 1366 / Sio-4</strain>
    </source>
</reference>
<evidence type="ECO:0000256" key="7">
    <source>
        <dbReference type="ARBA" id="ARBA00023136"/>
    </source>
</evidence>
<feature type="transmembrane region" description="Helical" evidence="9">
    <location>
        <begin position="165"/>
        <end position="186"/>
    </location>
</feature>
<keyword evidence="7 9" id="KW-0472">Membrane</keyword>
<dbReference type="GO" id="GO:0005886">
    <property type="term" value="C:plasma membrane"/>
    <property type="evidence" value="ECO:0007669"/>
    <property type="project" value="UniProtKB-SubCell"/>
</dbReference>
<comment type="miscellaneous">
    <text evidence="9">Carbon 2 of the heme B porphyrin ring is defined according to the Fischer nomenclature.</text>
</comment>
<evidence type="ECO:0000256" key="4">
    <source>
        <dbReference type="ARBA" id="ARBA00022692"/>
    </source>
</evidence>
<dbReference type="GO" id="GO:0008495">
    <property type="term" value="F:protoheme IX farnesyltransferase activity"/>
    <property type="evidence" value="ECO:0007669"/>
    <property type="project" value="UniProtKB-UniRule"/>
</dbReference>
<keyword evidence="5 9" id="KW-1133">Transmembrane helix</keyword>
<gene>
    <name evidence="9" type="primary">ctaB</name>
    <name evidence="10" type="ordered locus">Fleli_1327</name>
</gene>
<evidence type="ECO:0000256" key="9">
    <source>
        <dbReference type="HAMAP-Rule" id="MF_00154"/>
    </source>
</evidence>
<dbReference type="CDD" id="cd13957">
    <property type="entry name" value="PT_UbiA_Cox10"/>
    <property type="match status" value="1"/>
</dbReference>